<dbReference type="GO" id="GO:0046872">
    <property type="term" value="F:metal ion binding"/>
    <property type="evidence" value="ECO:0007669"/>
    <property type="project" value="UniProtKB-KW"/>
</dbReference>
<dbReference type="InterPro" id="IPR002933">
    <property type="entry name" value="Peptidase_M20"/>
</dbReference>
<reference evidence="6 7" key="1">
    <citation type="submission" date="2016-09" db="EMBL/GenBank/DDBJ databases">
        <title>Draft Genome Sequence of four Alteromonas macleodii strains isolated from copper coupons and grown long-term at elevated copper levels.</title>
        <authorList>
            <person name="Cusick K."/>
            <person name="Dale J."/>
            <person name="Little B."/>
            <person name="Biffinger J."/>
        </authorList>
    </citation>
    <scope>NUCLEOTIDE SEQUENCE [LARGE SCALE GENOMIC DNA]</scope>
    <source>
        <strain evidence="6 7">KCP01</strain>
    </source>
</reference>
<dbReference type="GO" id="GO:0006508">
    <property type="term" value="P:proteolysis"/>
    <property type="evidence" value="ECO:0007669"/>
    <property type="project" value="UniProtKB-KW"/>
</dbReference>
<dbReference type="PROSITE" id="PS00759">
    <property type="entry name" value="ARGE_DAPE_CPG2_2"/>
    <property type="match status" value="1"/>
</dbReference>
<dbReference type="InterPro" id="IPR001261">
    <property type="entry name" value="ArgE/DapE_CS"/>
</dbReference>
<evidence type="ECO:0000256" key="2">
    <source>
        <dbReference type="ARBA" id="ARBA00022723"/>
    </source>
</evidence>
<keyword evidence="3" id="KW-0378">Hydrolase</keyword>
<accession>A0A1E7DAQ0</accession>
<protein>
    <submittedName>
        <fullName evidence="6">Peptidase M20/M25/M40 family protein</fullName>
    </submittedName>
</protein>
<dbReference type="Gene3D" id="3.40.630.10">
    <property type="entry name" value="Zn peptidases"/>
    <property type="match status" value="1"/>
</dbReference>
<keyword evidence="2" id="KW-0479">Metal-binding</keyword>
<organism evidence="6 7">
    <name type="scientific">Alteromonas macleodii</name>
    <name type="common">Pseudoalteromonas macleodii</name>
    <dbReference type="NCBI Taxonomy" id="28108"/>
    <lineage>
        <taxon>Bacteria</taxon>
        <taxon>Pseudomonadati</taxon>
        <taxon>Pseudomonadota</taxon>
        <taxon>Gammaproteobacteria</taxon>
        <taxon>Alteromonadales</taxon>
        <taxon>Alteromonadaceae</taxon>
        <taxon>Alteromonas/Salinimonas group</taxon>
        <taxon>Alteromonas</taxon>
    </lineage>
</organism>
<keyword evidence="4" id="KW-0732">Signal</keyword>
<dbReference type="SUPFAM" id="SSF53187">
    <property type="entry name" value="Zn-dependent exopeptidases"/>
    <property type="match status" value="1"/>
</dbReference>
<dbReference type="GO" id="GO:0008233">
    <property type="term" value="F:peptidase activity"/>
    <property type="evidence" value="ECO:0007669"/>
    <property type="project" value="UniProtKB-KW"/>
</dbReference>
<proteinExistence type="predicted"/>
<dbReference type="Gene3D" id="3.30.70.360">
    <property type="match status" value="1"/>
</dbReference>
<sequence length="505" mass="55118">MRLRTGLLYGLFLVSVSYCAQAEESNALTTHSAKAVFADYLEYLTLPNVATQSATDIEKVARWTATKYSEYGFNTQLLENNGMPMLYADYMLAGKNAPTLLFYAHMDGQPVNAELWEQDSPWQPVLKIEENDSWVEKPLSLLDKDYDPNWRIFARSASDDKAPIMMLLAAINSLSTNKVTPSVNIKVLLDSNEEGGSPTLAKVIEKNKAQLSADAVVMLDGPMHPSNASTVVFGHRGATLVKLTVFGPNSDSHSGHFGNYIQNPAFMLSTLLAGMKNENGKVTIPNYYGDAPLSEETKQVLRDIPIDETALLARLGVAKSESVGSNYYESISLPSLNINGLSAASTTAVRTIIPASATASIDIRTTKEAHSSRQVKLLKDYITAKGYHIVDELPSKETRLKHEKLILIEVSPGTAALQTSLDEPVGLWAQKALESVSDEKVVVIPMMGGTVPTAPLVNSIEKPVILIPLVNADNNQHAPNENLRIGNFYSGTNALYQLLTTPYDQ</sequence>
<evidence type="ECO:0000256" key="4">
    <source>
        <dbReference type="SAM" id="SignalP"/>
    </source>
</evidence>
<dbReference type="PANTHER" id="PTHR43270:SF8">
    <property type="entry name" value="DI- AND TRIPEPTIDASE DUG2-RELATED"/>
    <property type="match status" value="1"/>
</dbReference>
<evidence type="ECO:0000256" key="1">
    <source>
        <dbReference type="ARBA" id="ARBA00022670"/>
    </source>
</evidence>
<dbReference type="Pfam" id="PF01546">
    <property type="entry name" value="Peptidase_M20"/>
    <property type="match status" value="1"/>
</dbReference>
<dbReference type="InterPro" id="IPR011650">
    <property type="entry name" value="Peptidase_M20_dimer"/>
</dbReference>
<evidence type="ECO:0000313" key="6">
    <source>
        <dbReference type="EMBL" id="OES29231.1"/>
    </source>
</evidence>
<name>A0A1E7DAQ0_ALTMA</name>
<feature type="signal peptide" evidence="4">
    <location>
        <begin position="1"/>
        <end position="22"/>
    </location>
</feature>
<evidence type="ECO:0000256" key="3">
    <source>
        <dbReference type="ARBA" id="ARBA00022801"/>
    </source>
</evidence>
<dbReference type="InterPro" id="IPR051458">
    <property type="entry name" value="Cyt/Met_Dipeptidase"/>
</dbReference>
<dbReference type="RefSeq" id="WP_061486465.1">
    <property type="nucleotide sequence ID" value="NZ_CP012202.1"/>
</dbReference>
<dbReference type="EMBL" id="MIPY01000021">
    <property type="protein sequence ID" value="OES29231.1"/>
    <property type="molecule type" value="Genomic_DNA"/>
</dbReference>
<gene>
    <name evidence="6" type="ORF">BFV95_3215</name>
</gene>
<keyword evidence="1" id="KW-0645">Protease</keyword>
<comment type="caution">
    <text evidence="6">The sequence shown here is derived from an EMBL/GenBank/DDBJ whole genome shotgun (WGS) entry which is preliminary data.</text>
</comment>
<evidence type="ECO:0000259" key="5">
    <source>
        <dbReference type="Pfam" id="PF07687"/>
    </source>
</evidence>
<dbReference type="Pfam" id="PF07687">
    <property type="entry name" value="M20_dimer"/>
    <property type="match status" value="1"/>
</dbReference>
<dbReference type="PANTHER" id="PTHR43270">
    <property type="entry name" value="BETA-ALA-HIS DIPEPTIDASE"/>
    <property type="match status" value="1"/>
</dbReference>
<dbReference type="AlphaFoldDB" id="A0A1E7DAQ0"/>
<feature type="domain" description="Peptidase M20 dimerisation" evidence="5">
    <location>
        <begin position="234"/>
        <end position="386"/>
    </location>
</feature>
<dbReference type="Proteomes" id="UP000095392">
    <property type="component" value="Unassembled WGS sequence"/>
</dbReference>
<feature type="chain" id="PRO_5043144469" evidence="4">
    <location>
        <begin position="23"/>
        <end position="505"/>
    </location>
</feature>
<keyword evidence="7" id="KW-1185">Reference proteome</keyword>
<evidence type="ECO:0000313" key="7">
    <source>
        <dbReference type="Proteomes" id="UP000095392"/>
    </source>
</evidence>